<keyword evidence="14" id="KW-1185">Reference proteome</keyword>
<evidence type="ECO:0000256" key="6">
    <source>
        <dbReference type="ARBA" id="ARBA00022692"/>
    </source>
</evidence>
<keyword evidence="5 11" id="KW-1003">Cell membrane</keyword>
<evidence type="ECO:0000313" key="13">
    <source>
        <dbReference type="EMBL" id="AUB83799.1"/>
    </source>
</evidence>
<comment type="function">
    <text evidence="11">Involved in protein export. Participates in an early event of protein translocation.</text>
</comment>
<dbReference type="GO" id="GO:0009306">
    <property type="term" value="P:protein secretion"/>
    <property type="evidence" value="ECO:0007669"/>
    <property type="project" value="UniProtKB-UniRule"/>
</dbReference>
<evidence type="ECO:0000256" key="11">
    <source>
        <dbReference type="RuleBase" id="RU365087"/>
    </source>
</evidence>
<feature type="compositionally biased region" description="Low complexity" evidence="12">
    <location>
        <begin position="161"/>
        <end position="172"/>
    </location>
</feature>
<evidence type="ECO:0000256" key="3">
    <source>
        <dbReference type="ARBA" id="ARBA00017876"/>
    </source>
</evidence>
<keyword evidence="10 11" id="KW-0472">Membrane</keyword>
<keyword evidence="7 11" id="KW-0653">Protein transport</keyword>
<dbReference type="OrthoDB" id="9813947at2"/>
<organism evidence="13 14">
    <name type="scientific">Candidatus Thiodictyon syntrophicum</name>
    <dbReference type="NCBI Taxonomy" id="1166950"/>
    <lineage>
        <taxon>Bacteria</taxon>
        <taxon>Pseudomonadati</taxon>
        <taxon>Pseudomonadota</taxon>
        <taxon>Gammaproteobacteria</taxon>
        <taxon>Chromatiales</taxon>
        <taxon>Chromatiaceae</taxon>
        <taxon>Thiodictyon</taxon>
    </lineage>
</organism>
<dbReference type="InterPro" id="IPR004692">
    <property type="entry name" value="SecG"/>
</dbReference>
<name>A0A2K8UEB8_9GAMM</name>
<dbReference type="PRINTS" id="PR01651">
    <property type="entry name" value="SECGEXPORT"/>
</dbReference>
<dbReference type="KEGG" id="tsy:THSYN_24485"/>
<dbReference type="PANTHER" id="PTHR34182:SF1">
    <property type="entry name" value="PROTEIN-EXPORT MEMBRANE PROTEIN SECG"/>
    <property type="match status" value="1"/>
</dbReference>
<evidence type="ECO:0000256" key="9">
    <source>
        <dbReference type="ARBA" id="ARBA00023010"/>
    </source>
</evidence>
<comment type="subcellular location">
    <subcellularLocation>
        <location evidence="1 11">Cell membrane</location>
        <topology evidence="1 11">Multi-pass membrane protein</topology>
    </subcellularLocation>
</comment>
<dbReference type="GO" id="GO:0043952">
    <property type="term" value="P:protein transport by the Sec complex"/>
    <property type="evidence" value="ECO:0007669"/>
    <property type="project" value="TreeGrafter"/>
</dbReference>
<evidence type="ECO:0000256" key="10">
    <source>
        <dbReference type="ARBA" id="ARBA00023136"/>
    </source>
</evidence>
<keyword evidence="6 11" id="KW-0812">Transmembrane</keyword>
<evidence type="ECO:0000313" key="14">
    <source>
        <dbReference type="Proteomes" id="UP000232638"/>
    </source>
</evidence>
<proteinExistence type="inferred from homology"/>
<evidence type="ECO:0000256" key="12">
    <source>
        <dbReference type="SAM" id="MobiDB-lite"/>
    </source>
</evidence>
<evidence type="ECO:0000256" key="2">
    <source>
        <dbReference type="ARBA" id="ARBA00008445"/>
    </source>
</evidence>
<dbReference type="RefSeq" id="WP_100921477.1">
    <property type="nucleotide sequence ID" value="NZ_CP020370.1"/>
</dbReference>
<feature type="compositionally biased region" description="Basic and acidic residues" evidence="12">
    <location>
        <begin position="175"/>
        <end position="196"/>
    </location>
</feature>
<keyword evidence="4 11" id="KW-0813">Transport</keyword>
<comment type="caution">
    <text evidence="11">Lacks conserved residue(s) required for the propagation of feature annotation.</text>
</comment>
<comment type="similarity">
    <text evidence="2 11">Belongs to the SecG family.</text>
</comment>
<feature type="compositionally biased region" description="Low complexity" evidence="12">
    <location>
        <begin position="206"/>
        <end position="215"/>
    </location>
</feature>
<accession>A0A2K8UEB8</accession>
<evidence type="ECO:0000256" key="5">
    <source>
        <dbReference type="ARBA" id="ARBA00022475"/>
    </source>
</evidence>
<dbReference type="Pfam" id="PF03840">
    <property type="entry name" value="SecG"/>
    <property type="match status" value="1"/>
</dbReference>
<protein>
    <recommendedName>
        <fullName evidence="3 11">Protein-export membrane protein SecG</fullName>
    </recommendedName>
</protein>
<reference evidence="13 14" key="1">
    <citation type="submission" date="2017-03" db="EMBL/GenBank/DDBJ databases">
        <title>Complete genome sequence of Candidatus 'Thiodictyon syntrophicum' sp. nov. strain Cad16T, a photolithoautotroph purple sulfur bacterium isolated from an alpine meromictic lake.</title>
        <authorList>
            <person name="Luedin S.M."/>
            <person name="Pothier J.F."/>
            <person name="Danza F."/>
            <person name="Storelli N."/>
            <person name="Wittwer M."/>
            <person name="Tonolla M."/>
        </authorList>
    </citation>
    <scope>NUCLEOTIDE SEQUENCE [LARGE SCALE GENOMIC DNA]</scope>
    <source>
        <strain evidence="13 14">Cad16T</strain>
    </source>
</reference>
<feature type="region of interest" description="Disordered" evidence="12">
    <location>
        <begin position="142"/>
        <end position="225"/>
    </location>
</feature>
<dbReference type="PANTHER" id="PTHR34182">
    <property type="entry name" value="PROTEIN-EXPORT MEMBRANE PROTEIN SECG"/>
    <property type="match status" value="1"/>
</dbReference>
<dbReference type="GO" id="GO:0015450">
    <property type="term" value="F:protein-transporting ATPase activity"/>
    <property type="evidence" value="ECO:0007669"/>
    <property type="project" value="UniProtKB-UniRule"/>
</dbReference>
<feature type="compositionally biased region" description="Pro residues" evidence="12">
    <location>
        <begin position="216"/>
        <end position="225"/>
    </location>
</feature>
<keyword evidence="9 11" id="KW-0811">Translocation</keyword>
<evidence type="ECO:0000256" key="1">
    <source>
        <dbReference type="ARBA" id="ARBA00004651"/>
    </source>
</evidence>
<sequence>MHTILTVTQVFLSIGLIGLVLIQHGRGADAGAAFGSGASATVFGARGSGSFLSRATGIIAALFFLTSMAMAYYAAKGEKPAGLMDGVTGLPVKVETPAAAGVTVVPQIAVPAAGQSPAVPSPVPMVPGVAVKAAGSDVPIVPGATMDSTPVKETIPGDGAPKTVPVVPGPVTDEAPVKVEAPAKIETKDEPKEKVQTLDQQAPQGSAPAVAEPAAAPTPSPTADK</sequence>
<dbReference type="Proteomes" id="UP000232638">
    <property type="component" value="Chromosome"/>
</dbReference>
<gene>
    <name evidence="13" type="ORF">THSYN_24485</name>
</gene>
<evidence type="ECO:0000256" key="8">
    <source>
        <dbReference type="ARBA" id="ARBA00022989"/>
    </source>
</evidence>
<dbReference type="AlphaFoldDB" id="A0A2K8UEB8"/>
<dbReference type="EMBL" id="CP020370">
    <property type="protein sequence ID" value="AUB83799.1"/>
    <property type="molecule type" value="Genomic_DNA"/>
</dbReference>
<dbReference type="GO" id="GO:0005886">
    <property type="term" value="C:plasma membrane"/>
    <property type="evidence" value="ECO:0007669"/>
    <property type="project" value="UniProtKB-SubCell"/>
</dbReference>
<evidence type="ECO:0000256" key="7">
    <source>
        <dbReference type="ARBA" id="ARBA00022927"/>
    </source>
</evidence>
<feature type="transmembrane region" description="Helical" evidence="11">
    <location>
        <begin position="56"/>
        <end position="75"/>
    </location>
</feature>
<evidence type="ECO:0000256" key="4">
    <source>
        <dbReference type="ARBA" id="ARBA00022448"/>
    </source>
</evidence>
<keyword evidence="8 11" id="KW-1133">Transmembrane helix</keyword>
<dbReference type="NCBIfam" id="TIGR00810">
    <property type="entry name" value="secG"/>
    <property type="match status" value="1"/>
</dbReference>
<dbReference type="GO" id="GO:0065002">
    <property type="term" value="P:intracellular protein transmembrane transport"/>
    <property type="evidence" value="ECO:0007669"/>
    <property type="project" value="TreeGrafter"/>
</dbReference>